<dbReference type="PANTHER" id="PTHR33492">
    <property type="entry name" value="OSJNBA0043A12.37 PROTEIN-RELATED"/>
    <property type="match status" value="1"/>
</dbReference>
<feature type="region of interest" description="Disordered" evidence="1">
    <location>
        <begin position="35"/>
        <end position="115"/>
    </location>
</feature>
<feature type="compositionally biased region" description="Basic residues" evidence="1">
    <location>
        <begin position="35"/>
        <end position="45"/>
    </location>
</feature>
<comment type="caution">
    <text evidence="3">The sequence shown here is derived from an EMBL/GenBank/DDBJ whole genome shotgun (WGS) entry which is preliminary data.</text>
</comment>
<evidence type="ECO:0000313" key="3">
    <source>
        <dbReference type="EMBL" id="GBG77367.1"/>
    </source>
</evidence>
<accession>A0A388L4Z3</accession>
<dbReference type="PANTHER" id="PTHR33492:SF11">
    <property type="entry name" value="OS04G0670900 PROTEIN"/>
    <property type="match status" value="1"/>
</dbReference>
<proteinExistence type="predicted"/>
<name>A0A388L4Z3_CHABU</name>
<organism evidence="3 4">
    <name type="scientific">Chara braunii</name>
    <name type="common">Braun's stonewort</name>
    <dbReference type="NCBI Taxonomy" id="69332"/>
    <lineage>
        <taxon>Eukaryota</taxon>
        <taxon>Viridiplantae</taxon>
        <taxon>Streptophyta</taxon>
        <taxon>Charophyceae</taxon>
        <taxon>Charales</taxon>
        <taxon>Characeae</taxon>
        <taxon>Chara</taxon>
    </lineage>
</organism>
<feature type="region of interest" description="Disordered" evidence="1">
    <location>
        <begin position="622"/>
        <end position="673"/>
    </location>
</feature>
<feature type="compositionally biased region" description="Basic and acidic residues" evidence="1">
    <location>
        <begin position="787"/>
        <end position="807"/>
    </location>
</feature>
<feature type="domain" description="Myb/SANT-like DNA-binding" evidence="2">
    <location>
        <begin position="244"/>
        <end position="319"/>
    </location>
</feature>
<feature type="region of interest" description="Disordered" evidence="1">
    <location>
        <begin position="175"/>
        <end position="238"/>
    </location>
</feature>
<evidence type="ECO:0000256" key="1">
    <source>
        <dbReference type="SAM" id="MobiDB-lite"/>
    </source>
</evidence>
<gene>
    <name evidence="3" type="ORF">CBR_g23698</name>
</gene>
<evidence type="ECO:0000313" key="4">
    <source>
        <dbReference type="Proteomes" id="UP000265515"/>
    </source>
</evidence>
<feature type="compositionally biased region" description="Acidic residues" evidence="1">
    <location>
        <begin position="184"/>
        <end position="200"/>
    </location>
</feature>
<dbReference type="Gene3D" id="1.10.10.60">
    <property type="entry name" value="Homeodomain-like"/>
    <property type="match status" value="1"/>
</dbReference>
<dbReference type="InterPro" id="IPR044822">
    <property type="entry name" value="Myb_DNA-bind_4"/>
</dbReference>
<reference evidence="3 4" key="1">
    <citation type="journal article" date="2018" name="Cell">
        <title>The Chara Genome: Secondary Complexity and Implications for Plant Terrestrialization.</title>
        <authorList>
            <person name="Nishiyama T."/>
            <person name="Sakayama H."/>
            <person name="Vries J.D."/>
            <person name="Buschmann H."/>
            <person name="Saint-Marcoux D."/>
            <person name="Ullrich K.K."/>
            <person name="Haas F.B."/>
            <person name="Vanderstraeten L."/>
            <person name="Becker D."/>
            <person name="Lang D."/>
            <person name="Vosolsobe S."/>
            <person name="Rombauts S."/>
            <person name="Wilhelmsson P.K.I."/>
            <person name="Janitza P."/>
            <person name="Kern R."/>
            <person name="Heyl A."/>
            <person name="Rumpler F."/>
            <person name="Villalobos L.I.A.C."/>
            <person name="Clay J.M."/>
            <person name="Skokan R."/>
            <person name="Toyoda A."/>
            <person name="Suzuki Y."/>
            <person name="Kagoshima H."/>
            <person name="Schijlen E."/>
            <person name="Tajeshwar N."/>
            <person name="Catarino B."/>
            <person name="Hetherington A.J."/>
            <person name="Saltykova A."/>
            <person name="Bonnot C."/>
            <person name="Breuninger H."/>
            <person name="Symeonidi A."/>
            <person name="Radhakrishnan G.V."/>
            <person name="Van Nieuwerburgh F."/>
            <person name="Deforce D."/>
            <person name="Chang C."/>
            <person name="Karol K.G."/>
            <person name="Hedrich R."/>
            <person name="Ulvskov P."/>
            <person name="Glockner G."/>
            <person name="Delwiche C.F."/>
            <person name="Petrasek J."/>
            <person name="Van de Peer Y."/>
            <person name="Friml J."/>
            <person name="Beilby M."/>
            <person name="Dolan L."/>
            <person name="Kohara Y."/>
            <person name="Sugano S."/>
            <person name="Fujiyama A."/>
            <person name="Delaux P.-M."/>
            <person name="Quint M."/>
            <person name="TheiBen G."/>
            <person name="Hagemann M."/>
            <person name="Harholt J."/>
            <person name="Dunand C."/>
            <person name="Zachgo S."/>
            <person name="Langdale J."/>
            <person name="Maumus F."/>
            <person name="Straeten D.V.D."/>
            <person name="Gould S.B."/>
            <person name="Rensing S.A."/>
        </authorList>
    </citation>
    <scope>NUCLEOTIDE SEQUENCE [LARGE SCALE GENOMIC DNA]</scope>
    <source>
        <strain evidence="3 4">S276</strain>
    </source>
</reference>
<dbReference type="Pfam" id="PF13837">
    <property type="entry name" value="Myb_DNA-bind_4"/>
    <property type="match status" value="1"/>
</dbReference>
<feature type="region of interest" description="Disordered" evidence="1">
    <location>
        <begin position="747"/>
        <end position="807"/>
    </location>
</feature>
<dbReference type="EMBL" id="BFEA01000266">
    <property type="protein sequence ID" value="GBG77367.1"/>
    <property type="molecule type" value="Genomic_DNA"/>
</dbReference>
<feature type="compositionally biased region" description="Basic and acidic residues" evidence="1">
    <location>
        <begin position="651"/>
        <end position="668"/>
    </location>
</feature>
<protein>
    <recommendedName>
        <fullName evidence="2">Myb/SANT-like DNA-binding domain-containing protein</fullName>
    </recommendedName>
</protein>
<keyword evidence="4" id="KW-1185">Reference proteome</keyword>
<evidence type="ECO:0000259" key="2">
    <source>
        <dbReference type="Pfam" id="PF13837"/>
    </source>
</evidence>
<dbReference type="Proteomes" id="UP000265515">
    <property type="component" value="Unassembled WGS sequence"/>
</dbReference>
<feature type="compositionally biased region" description="Basic residues" evidence="1">
    <location>
        <begin position="641"/>
        <end position="650"/>
    </location>
</feature>
<dbReference type="AlphaFoldDB" id="A0A388L4Z3"/>
<dbReference type="Gramene" id="GBG77367">
    <property type="protein sequence ID" value="GBG77367"/>
    <property type="gene ID" value="CBR_g23698"/>
</dbReference>
<sequence>MADLYRRPPLLLLVALLLLIVVVFHICFLDRVPGRKQTRRTPKRSTKMDKLRTKTTMSVGGGGSSRQRCNGAEGGRRPYDPTLYSHLPSQEIPLPPSDDDVDDPRSSTVPLGIGSTQDWMGSQVYRHASTPTYTDLLEGRTPAGYHAGLFDLRFGLSITRGVARISVGAEDEFEDCAGGGGEEIAADDGGDDNDKDDDGEMEIRLVGRKRGGSTARTKVRESRTGRKGKKCGEESWAGDGTKSRDFWTVEHMIALIRVKRDQDSHLVGLGHNYGQMKTKTWKWEDVEKRLVQMGVTSRKAVDCGKKWDNLYQQFKSVHKFMGEFGKPNFFTLTPGERRERGFDFMMDERVYSEMKAMSGGDHTIHPTNLADTGAPGGVQLPGTVGGRDESGGSDMGGAVRTTIVDRRGIRRWVFWDARGIWRIGEPGLFGGGRGRMGGGVFVPPVRSACAPSCLVHHAEDDLHGTRKFVCCESTKVRAVVDGLACPWCDARPRTIQKGIPGGIPYRWHSIATTPKTPSVHGIVVTGVVIRLSRYDRRVWAPRASTSSCIHVSQAACHRTGPSSTAAKRLIINVVRRQGAHHRPPTAPSFPLSTWSFIHVSQAPQLFAFDTHFFVDDMAPCDTSGKAKRNSGSGDDGETQKGRGHIPKSKRPRFDDDSSEHSGDLHGEEESMVNAQGADVMKQLGFGRDRVSRDQLAALKQDLVGGVVVSLARTPKSVGIVMTDARVARQVPPKVGQVAPRQPIPALQAGTSGVEKTPSAQKVDTTAGGGRTTAADNTTGSGVAEGAGEGRVDDVRRDDGRKDARGGGDDDYDCLVSAIVKKGVKEDDLEERSKLWIDCDAFWGQGPGKPLREAVGDCTDYFITIANRDAGAEPPSMLVMQPNDVPRFKIDDPAQREPALRRARNVEKVVLRAIHGWIFKSSSRSTGLARAESYVTVDFATDVARVVWQALEWSKVVSLALVYHTLAMKMDVPLWFAGVKIVIRPEDDDMAARQEATVLRLADCWTNAVWCGQWGDGGRVKQDRLTCLADCFRVLLSACMWIMRMGGDDDRSHYEASFYASMVAKPTLIAAGSYIFNWRRHIVDTANLVLDRLGKAHLTLGDYLHCIPKWADCGLVFSHNAALKNAAKAAKHGWIGNGPPADDDGDDEK</sequence>